<gene>
    <name evidence="8" type="ORF">ADIS_0499</name>
</gene>
<keyword evidence="4" id="KW-0472">Membrane</keyword>
<dbReference type="Pfam" id="PF07980">
    <property type="entry name" value="SusD_RagB"/>
    <property type="match status" value="1"/>
</dbReference>
<dbReference type="Gene3D" id="1.25.40.390">
    <property type="match status" value="1"/>
</dbReference>
<reference evidence="8 9" key="1">
    <citation type="submission" date="2013-02" db="EMBL/GenBank/DDBJ databases">
        <title>A novel strain isolated from Lonar lake, Maharashtra, India.</title>
        <authorList>
            <person name="Singh A."/>
        </authorList>
    </citation>
    <scope>NUCLEOTIDE SEQUENCE [LARGE SCALE GENOMIC DNA]</scope>
    <source>
        <strain evidence="8 9">AK24</strain>
    </source>
</reference>
<evidence type="ECO:0000259" key="6">
    <source>
        <dbReference type="Pfam" id="PF07980"/>
    </source>
</evidence>
<dbReference type="PATRIC" id="fig|1288963.3.peg.498"/>
<evidence type="ECO:0000313" key="8">
    <source>
        <dbReference type="EMBL" id="EON79082.1"/>
    </source>
</evidence>
<dbReference type="EMBL" id="AQHR01000020">
    <property type="protein sequence ID" value="EON79082.1"/>
    <property type="molecule type" value="Genomic_DNA"/>
</dbReference>
<dbReference type="Proteomes" id="UP000013909">
    <property type="component" value="Unassembled WGS sequence"/>
</dbReference>
<evidence type="ECO:0000313" key="9">
    <source>
        <dbReference type="Proteomes" id="UP000013909"/>
    </source>
</evidence>
<dbReference type="GO" id="GO:0009279">
    <property type="term" value="C:cell outer membrane"/>
    <property type="evidence" value="ECO:0007669"/>
    <property type="project" value="UniProtKB-SubCell"/>
</dbReference>
<keyword evidence="5" id="KW-0998">Cell outer membrane</keyword>
<dbReference type="InterPro" id="IPR012944">
    <property type="entry name" value="SusD_RagB_dom"/>
</dbReference>
<dbReference type="STRING" id="1232681.ADIS_0499"/>
<dbReference type="Pfam" id="PF14322">
    <property type="entry name" value="SusD-like_3"/>
    <property type="match status" value="1"/>
</dbReference>
<dbReference type="RefSeq" id="WP_010852648.1">
    <property type="nucleotide sequence ID" value="NZ_AQHR01000020.1"/>
</dbReference>
<comment type="subcellular location">
    <subcellularLocation>
        <location evidence="1">Cell outer membrane</location>
    </subcellularLocation>
</comment>
<dbReference type="InterPro" id="IPR011990">
    <property type="entry name" value="TPR-like_helical_dom_sf"/>
</dbReference>
<evidence type="ECO:0000256" key="2">
    <source>
        <dbReference type="ARBA" id="ARBA00006275"/>
    </source>
</evidence>
<dbReference type="PROSITE" id="PS51257">
    <property type="entry name" value="PROKAR_LIPOPROTEIN"/>
    <property type="match status" value="1"/>
</dbReference>
<evidence type="ECO:0000256" key="3">
    <source>
        <dbReference type="ARBA" id="ARBA00022729"/>
    </source>
</evidence>
<proteinExistence type="inferred from homology"/>
<comment type="similarity">
    <text evidence="2">Belongs to the SusD family.</text>
</comment>
<dbReference type="OrthoDB" id="5694214at2"/>
<protein>
    <submittedName>
        <fullName evidence="8">Putative outer membrane protein, probably involved in nutrient binding protein</fullName>
    </submittedName>
</protein>
<accession>R7ZYC2</accession>
<dbReference type="AlphaFoldDB" id="R7ZYC2"/>
<evidence type="ECO:0000256" key="4">
    <source>
        <dbReference type="ARBA" id="ARBA00023136"/>
    </source>
</evidence>
<evidence type="ECO:0000259" key="7">
    <source>
        <dbReference type="Pfam" id="PF14322"/>
    </source>
</evidence>
<evidence type="ECO:0000256" key="5">
    <source>
        <dbReference type="ARBA" id="ARBA00023237"/>
    </source>
</evidence>
<evidence type="ECO:0000256" key="1">
    <source>
        <dbReference type="ARBA" id="ARBA00004442"/>
    </source>
</evidence>
<keyword evidence="9" id="KW-1185">Reference proteome</keyword>
<feature type="domain" description="SusD-like N-terminal" evidence="7">
    <location>
        <begin position="105"/>
        <end position="221"/>
    </location>
</feature>
<dbReference type="InterPro" id="IPR033985">
    <property type="entry name" value="SusD-like_N"/>
</dbReference>
<sequence length="579" mass="65971">MNRIYYVIAFLAGTMLYSCDDDFLNRVPLDQISDPEFWNSTGDMELFLNTFYDTFDGWPPSGGGSAPTKDRGTDIALPAINVFGASWTPRLDGAINVPASASNQYWSWVNIRNINYFLDNVDRVQTRTNMTDHYIGEGHFFRAWFYYEMMKSFGALPIINRAVNESDEDILYAPRNNRTEVFNFILSDLEIAISKMRHSHQLATPGTRLSKDIALMFKARACLYEGTWEKYHRGTPFEGQTDGRGFLQQAADAALQIIDGGNFSLVTGDTSRVYADLFNRTNYAGVREVIFYKHYDRETHGNTFGNQLWNWPNAYGYTYEATKFFLSKDGLPIAVSPHFVGDATLDLVQVNRDPRLAQTVMVPTDIRRIQGTDTTFFLRPDVLNSGTGIESRKFRHIVVDPAVGIQNHNVDYIFMRLPEAMLVYAEAKAELGTLTQGDVDKTINRIRDRVGMPHLMLNNITPDPNWPNYGYALPDYLHEIRRERTVELFAEGFRFDDLMRWRAHNYWVGTRFVGTFATPELIAMAPAVPRNQAGFFDPYQNALSGPGSTFGFNPNRDYLMPLPTNELTLNTNLGQNPGW</sequence>
<name>R7ZYC2_9BACT</name>
<feature type="domain" description="RagB/SusD" evidence="6">
    <location>
        <begin position="313"/>
        <end position="579"/>
    </location>
</feature>
<dbReference type="SUPFAM" id="SSF48452">
    <property type="entry name" value="TPR-like"/>
    <property type="match status" value="1"/>
</dbReference>
<organism evidence="8 9">
    <name type="scientific">Lunatimonas lonarensis</name>
    <dbReference type="NCBI Taxonomy" id="1232681"/>
    <lineage>
        <taxon>Bacteria</taxon>
        <taxon>Pseudomonadati</taxon>
        <taxon>Bacteroidota</taxon>
        <taxon>Cytophagia</taxon>
        <taxon>Cytophagales</taxon>
        <taxon>Cyclobacteriaceae</taxon>
    </lineage>
</organism>
<comment type="caution">
    <text evidence="8">The sequence shown here is derived from an EMBL/GenBank/DDBJ whole genome shotgun (WGS) entry which is preliminary data.</text>
</comment>
<keyword evidence="3" id="KW-0732">Signal</keyword>